<dbReference type="EMBL" id="AKGD01000001">
    <property type="protein sequence ID" value="EIT70740.1"/>
    <property type="molecule type" value="Genomic_DNA"/>
</dbReference>
<gene>
    <name evidence="1" type="ORF">WQQ_08770</name>
</gene>
<dbReference type="AlphaFoldDB" id="I8TAJ7"/>
<dbReference type="Proteomes" id="UP000003704">
    <property type="component" value="Unassembled WGS sequence"/>
</dbReference>
<dbReference type="OrthoDB" id="3597198at2"/>
<comment type="caution">
    <text evidence="1">The sequence shown here is derived from an EMBL/GenBank/DDBJ whole genome shotgun (WGS) entry which is preliminary data.</text>
</comment>
<sequence>MSSARQQLLNLITDPDAAYDQPAAALRPLQLQAAQELFEQRATQIPLVKRRADDAAITRIRSFDDLVPLLFAHTVYKSYPASFFEQGRWDRMLAWLDTLSVADVKNVDVSGVRNVDDWLERLWAAGHAVIATSGTTGKCSFLNHTMVDREMKSRHARYSVGWPFARANADRPVFWLGPIKGRQSSVEAAIANAQNWGRPGATYALSQEPLLISEVSEMAAMRNKMVKGTATPDEIAAFESKGAQKGERMRASLREFAAKIFEHRHEPIFLSGLWAQHMLIIERARELGIGDGEFHPQSVVSAGGGLKGVSLPDDYQQRVDRFYGPVLRFAAYGMTEMAQTLPRCEAGRYHIPPGLIVLPLDAPGEQLVKPEHANGQPVEARFAFLDLLYEGRWGGLITGDKVRIDFADRCACGRHGPTLLDNISRYTQPGQDDHIGCAGTIDAYIRGAVA</sequence>
<evidence type="ECO:0000313" key="2">
    <source>
        <dbReference type="Proteomes" id="UP000003704"/>
    </source>
</evidence>
<protein>
    <recommendedName>
        <fullName evidence="3">Acyl-protein synthetase LuxE domain-containing protein</fullName>
    </recommendedName>
</protein>
<dbReference type="PATRIC" id="fig|1172194.4.peg.838"/>
<accession>I8TAJ7</accession>
<name>I8TAJ7_9GAMM</name>
<evidence type="ECO:0000313" key="1">
    <source>
        <dbReference type="EMBL" id="EIT70740.1"/>
    </source>
</evidence>
<dbReference type="RefSeq" id="WP_007183833.1">
    <property type="nucleotide sequence ID" value="NZ_AKGD01000001.1"/>
</dbReference>
<reference evidence="1 2" key="1">
    <citation type="journal article" date="2012" name="J. Bacteriol.">
        <title>Genome Sequence of n-Alkane-Degrading Hydrocarboniphaga effusa Strain AP103T (ATCC BAA-332T).</title>
        <authorList>
            <person name="Chang H.K."/>
            <person name="Zylstra G.J."/>
            <person name="Chae J.C."/>
        </authorList>
    </citation>
    <scope>NUCLEOTIDE SEQUENCE [LARGE SCALE GENOMIC DNA]</scope>
    <source>
        <strain evidence="1 2">AP103</strain>
    </source>
</reference>
<proteinExistence type="predicted"/>
<evidence type="ECO:0008006" key="3">
    <source>
        <dbReference type="Google" id="ProtNLM"/>
    </source>
</evidence>
<organism evidence="1 2">
    <name type="scientific">Hydrocarboniphaga effusa AP103</name>
    <dbReference type="NCBI Taxonomy" id="1172194"/>
    <lineage>
        <taxon>Bacteria</taxon>
        <taxon>Pseudomonadati</taxon>
        <taxon>Pseudomonadota</taxon>
        <taxon>Gammaproteobacteria</taxon>
        <taxon>Nevskiales</taxon>
        <taxon>Nevskiaceae</taxon>
        <taxon>Hydrocarboniphaga</taxon>
    </lineage>
</organism>
<dbReference type="STRING" id="1172194.WQQ_08770"/>
<keyword evidence="2" id="KW-1185">Reference proteome</keyword>